<dbReference type="CDD" id="cd00140">
    <property type="entry name" value="beta_clamp"/>
    <property type="match status" value="1"/>
</dbReference>
<feature type="domain" description="DNA polymerase III beta sliding clamp central" evidence="11">
    <location>
        <begin position="132"/>
        <end position="243"/>
    </location>
</feature>
<dbReference type="Proteomes" id="UP000612362">
    <property type="component" value="Unassembled WGS sequence"/>
</dbReference>
<keyword evidence="4 9" id="KW-0808">Transferase</keyword>
<evidence type="ECO:0000259" key="12">
    <source>
        <dbReference type="Pfam" id="PF02768"/>
    </source>
</evidence>
<dbReference type="GO" id="GO:0003677">
    <property type="term" value="F:DNA binding"/>
    <property type="evidence" value="ECO:0007669"/>
    <property type="project" value="UniProtKB-UniRule"/>
</dbReference>
<dbReference type="SMART" id="SM00480">
    <property type="entry name" value="POL3Bc"/>
    <property type="match status" value="1"/>
</dbReference>
<evidence type="ECO:0000256" key="7">
    <source>
        <dbReference type="ARBA" id="ARBA00022932"/>
    </source>
</evidence>
<dbReference type="InterPro" id="IPR001001">
    <property type="entry name" value="DNA_polIII_beta"/>
</dbReference>
<evidence type="ECO:0000256" key="9">
    <source>
        <dbReference type="PIRNR" id="PIRNR000804"/>
    </source>
</evidence>
<dbReference type="GO" id="GO:0008408">
    <property type="term" value="F:3'-5' exonuclease activity"/>
    <property type="evidence" value="ECO:0007669"/>
    <property type="project" value="InterPro"/>
</dbReference>
<dbReference type="InterPro" id="IPR046938">
    <property type="entry name" value="DNA_clamp_sf"/>
</dbReference>
<dbReference type="Gene3D" id="3.10.150.10">
    <property type="entry name" value="DNA Polymerase III, subunit A, domain 2"/>
    <property type="match status" value="1"/>
</dbReference>
<gene>
    <name evidence="13" type="ORF">KSX_90270</name>
</gene>
<evidence type="ECO:0000313" key="13">
    <source>
        <dbReference type="EMBL" id="GHO50864.1"/>
    </source>
</evidence>
<dbReference type="AlphaFoldDB" id="A0A8J3I7A4"/>
<comment type="similarity">
    <text evidence="2 9">Belongs to the beta sliding clamp family.</text>
</comment>
<reference evidence="13" key="1">
    <citation type="submission" date="2020-10" db="EMBL/GenBank/DDBJ databases">
        <title>Taxonomic study of unclassified bacteria belonging to the class Ktedonobacteria.</title>
        <authorList>
            <person name="Yabe S."/>
            <person name="Wang C.M."/>
            <person name="Zheng Y."/>
            <person name="Sakai Y."/>
            <person name="Cavaletti L."/>
            <person name="Monciardini P."/>
            <person name="Donadio S."/>
        </authorList>
    </citation>
    <scope>NUCLEOTIDE SEQUENCE</scope>
    <source>
        <strain evidence="13">SOSP1-1</strain>
    </source>
</reference>
<dbReference type="SUPFAM" id="SSF55979">
    <property type="entry name" value="DNA clamp"/>
    <property type="match status" value="3"/>
</dbReference>
<evidence type="ECO:0000256" key="5">
    <source>
        <dbReference type="ARBA" id="ARBA00022695"/>
    </source>
</evidence>
<proteinExistence type="inferred from homology"/>
<keyword evidence="14" id="KW-1185">Reference proteome</keyword>
<dbReference type="InterPro" id="IPR022634">
    <property type="entry name" value="DNA_polIII_beta_N"/>
</dbReference>
<feature type="domain" description="DNA polymerase III beta sliding clamp N-terminal" evidence="10">
    <location>
        <begin position="1"/>
        <end position="121"/>
    </location>
</feature>
<dbReference type="GO" id="GO:0005737">
    <property type="term" value="C:cytoplasm"/>
    <property type="evidence" value="ECO:0007669"/>
    <property type="project" value="UniProtKB-SubCell"/>
</dbReference>
<keyword evidence="3 9" id="KW-0963">Cytoplasm</keyword>
<dbReference type="Pfam" id="PF02768">
    <property type="entry name" value="DNA_pol3_beta_3"/>
    <property type="match status" value="1"/>
</dbReference>
<keyword evidence="6 9" id="KW-0235">DNA replication</keyword>
<keyword evidence="7 9" id="KW-0239">DNA-directed DNA polymerase</keyword>
<keyword evidence="5 9" id="KW-0548">Nucleotidyltransferase</keyword>
<dbReference type="RefSeq" id="WP_220199819.1">
    <property type="nucleotide sequence ID" value="NZ_BNJF01000009.1"/>
</dbReference>
<dbReference type="PANTHER" id="PTHR30478:SF0">
    <property type="entry name" value="BETA SLIDING CLAMP"/>
    <property type="match status" value="1"/>
</dbReference>
<evidence type="ECO:0000259" key="11">
    <source>
        <dbReference type="Pfam" id="PF02767"/>
    </source>
</evidence>
<dbReference type="GO" id="GO:0006271">
    <property type="term" value="P:DNA strand elongation involved in DNA replication"/>
    <property type="evidence" value="ECO:0007669"/>
    <property type="project" value="TreeGrafter"/>
</dbReference>
<dbReference type="Pfam" id="PF00712">
    <property type="entry name" value="DNA_pol3_beta"/>
    <property type="match status" value="1"/>
</dbReference>
<dbReference type="EMBL" id="BNJF01000009">
    <property type="protein sequence ID" value="GHO50864.1"/>
    <property type="molecule type" value="Genomic_DNA"/>
</dbReference>
<keyword evidence="8" id="KW-0238">DNA-binding</keyword>
<feature type="domain" description="DNA polymerase III beta sliding clamp C-terminal" evidence="12">
    <location>
        <begin position="248"/>
        <end position="376"/>
    </location>
</feature>
<sequence>MKITCAQQELARALTIVGHAFPRRSTLPVLANVHVATDGELLQVSASNGEGVSIVYRLAATIEVHGSIALPAKLLTDYIGSLQANPVSLALQEDTYVCHISCGRSSADINGMDPSQFPLMPALDDEQEPIVLEATELKEIIEQVAFAATQDTSRPIFTGVYLTAKSGQLTCVAADSFRLAVRNLPIAEHLSEALLIPARVMEQLARILPKAGTVEMCITPRRNLVRFHTPSLDFFAPLLKGTYANYQAVLPKVWRTRAVMERQALAAAVKEVEPFARDGSNLVRVTLRGQETQEGEPGTVTLQATAEELGTNVSVIPATISGDDQQEICLNTRYLADVLAVLDMPEIALEVVSPLRPIEITPALASTQYHYVMMPLSTRASDTTQSTPRLQ</sequence>
<dbReference type="PIRSF" id="PIRSF000804">
    <property type="entry name" value="DNA_pol_III_b"/>
    <property type="match status" value="1"/>
</dbReference>
<comment type="subcellular location">
    <subcellularLocation>
        <location evidence="1 9">Cytoplasm</location>
    </subcellularLocation>
</comment>
<evidence type="ECO:0000256" key="4">
    <source>
        <dbReference type="ARBA" id="ARBA00022679"/>
    </source>
</evidence>
<dbReference type="GO" id="GO:0009360">
    <property type="term" value="C:DNA polymerase III complex"/>
    <property type="evidence" value="ECO:0007669"/>
    <property type="project" value="InterPro"/>
</dbReference>
<dbReference type="Gene3D" id="3.70.10.10">
    <property type="match status" value="1"/>
</dbReference>
<evidence type="ECO:0000256" key="1">
    <source>
        <dbReference type="ARBA" id="ARBA00004496"/>
    </source>
</evidence>
<dbReference type="NCBIfam" id="TIGR00663">
    <property type="entry name" value="dnan"/>
    <property type="match status" value="1"/>
</dbReference>
<dbReference type="PANTHER" id="PTHR30478">
    <property type="entry name" value="DNA POLYMERASE III SUBUNIT BETA"/>
    <property type="match status" value="1"/>
</dbReference>
<name>A0A8J3I7A4_9CHLR</name>
<dbReference type="GO" id="GO:0003887">
    <property type="term" value="F:DNA-directed DNA polymerase activity"/>
    <property type="evidence" value="ECO:0007669"/>
    <property type="project" value="UniProtKB-UniRule"/>
</dbReference>
<evidence type="ECO:0000259" key="10">
    <source>
        <dbReference type="Pfam" id="PF00712"/>
    </source>
</evidence>
<dbReference type="Pfam" id="PF02767">
    <property type="entry name" value="DNA_pol3_beta_2"/>
    <property type="match status" value="1"/>
</dbReference>
<evidence type="ECO:0000313" key="14">
    <source>
        <dbReference type="Proteomes" id="UP000612362"/>
    </source>
</evidence>
<dbReference type="InterPro" id="IPR022637">
    <property type="entry name" value="DNA_polIII_beta_cen"/>
</dbReference>
<comment type="subunit">
    <text evidence="9">Forms a ring-shaped head-to-tail homodimer around DNA.</text>
</comment>
<organism evidence="13 14">
    <name type="scientific">Ktedonospora formicarum</name>
    <dbReference type="NCBI Taxonomy" id="2778364"/>
    <lineage>
        <taxon>Bacteria</taxon>
        <taxon>Bacillati</taxon>
        <taxon>Chloroflexota</taxon>
        <taxon>Ktedonobacteria</taxon>
        <taxon>Ktedonobacterales</taxon>
        <taxon>Ktedonobacteraceae</taxon>
        <taxon>Ktedonospora</taxon>
    </lineage>
</organism>
<comment type="function">
    <text evidence="9">Confers DNA tethering and processivity to DNA polymerases and other proteins. Acts as a clamp, forming a ring around DNA (a reaction catalyzed by the clamp-loading complex) which diffuses in an ATP-independent manner freely and bidirectionally along dsDNA. Initially characterized for its ability to contact the catalytic subunit of DNA polymerase III (Pol III), a complex, multichain enzyme responsible for most of the replicative synthesis in bacteria; Pol III exhibits 3'-5' exonuclease proofreading activity. The beta chain is required for initiation of replication as well as for processivity of DNA replication.</text>
</comment>
<evidence type="ECO:0000256" key="6">
    <source>
        <dbReference type="ARBA" id="ARBA00022705"/>
    </source>
</evidence>
<protein>
    <recommendedName>
        <fullName evidence="9">Beta sliding clamp</fullName>
    </recommendedName>
</protein>
<evidence type="ECO:0000256" key="8">
    <source>
        <dbReference type="ARBA" id="ARBA00023125"/>
    </source>
</evidence>
<evidence type="ECO:0000256" key="3">
    <source>
        <dbReference type="ARBA" id="ARBA00022490"/>
    </source>
</evidence>
<evidence type="ECO:0000256" key="2">
    <source>
        <dbReference type="ARBA" id="ARBA00010752"/>
    </source>
</evidence>
<dbReference type="InterPro" id="IPR022635">
    <property type="entry name" value="DNA_polIII_beta_C"/>
</dbReference>
<comment type="caution">
    <text evidence="13">The sequence shown here is derived from an EMBL/GenBank/DDBJ whole genome shotgun (WGS) entry which is preliminary data.</text>
</comment>
<accession>A0A8J3I7A4</accession>